<proteinExistence type="predicted"/>
<comment type="caution">
    <text evidence="1">The sequence shown here is derived from an EMBL/GenBank/DDBJ whole genome shotgun (WGS) entry which is preliminary data.</text>
</comment>
<dbReference type="PANTHER" id="PTHR33116">
    <property type="entry name" value="REVERSE TRANSCRIPTASE ZINC-BINDING DOMAIN-CONTAINING PROTEIN-RELATED-RELATED"/>
    <property type="match status" value="1"/>
</dbReference>
<dbReference type="AlphaFoldDB" id="A0AAE0E5G8"/>
<name>A0AAE0E5G8_9ROSI</name>
<dbReference type="Proteomes" id="UP001281410">
    <property type="component" value="Unassembled WGS sequence"/>
</dbReference>
<sequence length="172" mass="19581">MFLGDNILEYGGSNPYFKISWKIFWRHNFRVWVGDALSICNAKALTDICGSPITKNLGTYLSVPLIHGHIKKDAYKEILEKTQKRLAAWKSASLSFVGRCTLINFVTSAIPVYVTQSIKLPSEISKSLDKINRDYLWDNTVDKKKIHLVNWDTVCLPKFLGGKGIKKMKLMN</sequence>
<organism evidence="1 2">
    <name type="scientific">Dipteronia sinensis</name>
    <dbReference type="NCBI Taxonomy" id="43782"/>
    <lineage>
        <taxon>Eukaryota</taxon>
        <taxon>Viridiplantae</taxon>
        <taxon>Streptophyta</taxon>
        <taxon>Embryophyta</taxon>
        <taxon>Tracheophyta</taxon>
        <taxon>Spermatophyta</taxon>
        <taxon>Magnoliopsida</taxon>
        <taxon>eudicotyledons</taxon>
        <taxon>Gunneridae</taxon>
        <taxon>Pentapetalae</taxon>
        <taxon>rosids</taxon>
        <taxon>malvids</taxon>
        <taxon>Sapindales</taxon>
        <taxon>Sapindaceae</taxon>
        <taxon>Hippocastanoideae</taxon>
        <taxon>Acereae</taxon>
        <taxon>Dipteronia</taxon>
    </lineage>
</organism>
<keyword evidence="2" id="KW-1185">Reference proteome</keyword>
<evidence type="ECO:0000313" key="1">
    <source>
        <dbReference type="EMBL" id="KAK3211564.1"/>
    </source>
</evidence>
<reference evidence="1" key="1">
    <citation type="journal article" date="2023" name="Plant J.">
        <title>Genome sequences and population genomics provide insights into the demographic history, inbreeding, and mutation load of two 'living fossil' tree species of Dipteronia.</title>
        <authorList>
            <person name="Feng Y."/>
            <person name="Comes H.P."/>
            <person name="Chen J."/>
            <person name="Zhu S."/>
            <person name="Lu R."/>
            <person name="Zhang X."/>
            <person name="Li P."/>
            <person name="Qiu J."/>
            <person name="Olsen K.M."/>
            <person name="Qiu Y."/>
        </authorList>
    </citation>
    <scope>NUCLEOTIDE SEQUENCE</scope>
    <source>
        <strain evidence="1">NBL</strain>
    </source>
</reference>
<gene>
    <name evidence="1" type="ORF">Dsin_016270</name>
</gene>
<evidence type="ECO:0000313" key="2">
    <source>
        <dbReference type="Proteomes" id="UP001281410"/>
    </source>
</evidence>
<dbReference type="PANTHER" id="PTHR33116:SF70">
    <property type="entry name" value="NON-LTR RETROELEMENT REVERSE TRANSCRIPTASE-LIKE PROTEIN"/>
    <property type="match status" value="1"/>
</dbReference>
<protein>
    <submittedName>
        <fullName evidence="1">Uncharacterized protein</fullName>
    </submittedName>
</protein>
<accession>A0AAE0E5G8</accession>
<dbReference type="EMBL" id="JANJYJ010000005">
    <property type="protein sequence ID" value="KAK3211564.1"/>
    <property type="molecule type" value="Genomic_DNA"/>
</dbReference>